<reference evidence="2 3" key="1">
    <citation type="submission" date="2020-04" db="EMBL/GenBank/DDBJ databases">
        <title>Pseudoalteromonas caenipelagi sp. nov., isolated from a tidal flat.</title>
        <authorList>
            <person name="Park S."/>
            <person name="Yoon J.-H."/>
        </authorList>
    </citation>
    <scope>NUCLEOTIDE SEQUENCE [LARGE SCALE GENOMIC DNA]</scope>
    <source>
        <strain evidence="2 3">JBTF-M23</strain>
    </source>
</reference>
<dbReference type="SUPFAM" id="SSF53271">
    <property type="entry name" value="PRTase-like"/>
    <property type="match status" value="1"/>
</dbReference>
<keyword evidence="3" id="KW-1185">Reference proteome</keyword>
<evidence type="ECO:0000313" key="3">
    <source>
        <dbReference type="Proteomes" id="UP000586305"/>
    </source>
</evidence>
<comment type="caution">
    <text evidence="2">The sequence shown here is derived from an EMBL/GenBank/DDBJ whole genome shotgun (WGS) entry which is preliminary data.</text>
</comment>
<name>A0A849VDK9_9GAMM</name>
<evidence type="ECO:0000313" key="2">
    <source>
        <dbReference type="EMBL" id="NOU49827.1"/>
    </source>
</evidence>
<dbReference type="CDD" id="cd06223">
    <property type="entry name" value="PRTases_typeI"/>
    <property type="match status" value="1"/>
</dbReference>
<dbReference type="EMBL" id="JABBPG010000001">
    <property type="protein sequence ID" value="NOU49827.1"/>
    <property type="molecule type" value="Genomic_DNA"/>
</dbReference>
<dbReference type="AlphaFoldDB" id="A0A849VDK9"/>
<accession>A0A849VDK9</accession>
<evidence type="ECO:0000259" key="1">
    <source>
        <dbReference type="Pfam" id="PF24390"/>
    </source>
</evidence>
<sequence length="292" mass="34086">MEIFQPKSKSKEDFYNIEKYKKQTSWLDDECYENGLQTLLNEFPDKDERELLFELINKVVHQRISDRIQTISTLVKKIEDLKISPNNTLIIATAKKGESDGSQAWLYFFKFYLAQHNGWKERQLKSTICSGVEHMKSDRRITDVVIFDDFIGTGSTMINKVKEFVQNLKKEGIKIPKIHIFSLAGMSFGVDKVQSKIKINVECPVLIKKGITEQLTCQVQINKQKSLMRSMEKKLEKKYNHKPFTGKYSLGYEGSEALFQVQFSNCANNVFPIFWMKPKGNQRFRNTLFHRL</sequence>
<dbReference type="Pfam" id="PF24390">
    <property type="entry name" value="PRTase-CE"/>
    <property type="match status" value="1"/>
</dbReference>
<dbReference type="RefSeq" id="WP_171624877.1">
    <property type="nucleotide sequence ID" value="NZ_JABBPG010000001.1"/>
</dbReference>
<organism evidence="2 3">
    <name type="scientific">Pseudoalteromonas caenipelagi</name>
    <dbReference type="NCBI Taxonomy" id="2726988"/>
    <lineage>
        <taxon>Bacteria</taxon>
        <taxon>Pseudomonadati</taxon>
        <taxon>Pseudomonadota</taxon>
        <taxon>Gammaproteobacteria</taxon>
        <taxon>Alteromonadales</taxon>
        <taxon>Pseudoalteromonadaceae</taxon>
        <taxon>Pseudoalteromonas</taxon>
    </lineage>
</organism>
<feature type="domain" description="PRTase-CE" evidence="1">
    <location>
        <begin position="40"/>
        <end position="280"/>
    </location>
</feature>
<proteinExistence type="predicted"/>
<dbReference type="Proteomes" id="UP000586305">
    <property type="component" value="Unassembled WGS sequence"/>
</dbReference>
<gene>
    <name evidence="2" type="ORF">HG263_04670</name>
</gene>
<dbReference type="InterPro" id="IPR000836">
    <property type="entry name" value="PRTase_dom"/>
</dbReference>
<dbReference type="InterPro" id="IPR056920">
    <property type="entry name" value="PRTase-CE"/>
</dbReference>
<dbReference type="InterPro" id="IPR029057">
    <property type="entry name" value="PRTase-like"/>
</dbReference>
<protein>
    <recommendedName>
        <fullName evidence="1">PRTase-CE domain-containing protein</fullName>
    </recommendedName>
</protein>